<dbReference type="Gene3D" id="3.30.420.10">
    <property type="entry name" value="Ribonuclease H-like superfamily/Ribonuclease H"/>
    <property type="match status" value="1"/>
</dbReference>
<organism evidence="8 9">
    <name type="scientific">Halopseudomonas salegens</name>
    <dbReference type="NCBI Taxonomy" id="1434072"/>
    <lineage>
        <taxon>Bacteria</taxon>
        <taxon>Pseudomonadati</taxon>
        <taxon>Pseudomonadota</taxon>
        <taxon>Gammaproteobacteria</taxon>
        <taxon>Pseudomonadales</taxon>
        <taxon>Pseudomonadaceae</taxon>
        <taxon>Halopseudomonas</taxon>
    </lineage>
</organism>
<dbReference type="Pfam" id="PF00929">
    <property type="entry name" value="RNase_T"/>
    <property type="match status" value="1"/>
</dbReference>
<comment type="catalytic activity">
    <reaction evidence="5">
        <text>DNA(n) + a 2'-deoxyribonucleoside 5'-triphosphate = DNA(n+1) + diphosphate</text>
        <dbReference type="Rhea" id="RHEA:22508"/>
        <dbReference type="Rhea" id="RHEA-COMP:17339"/>
        <dbReference type="Rhea" id="RHEA-COMP:17340"/>
        <dbReference type="ChEBI" id="CHEBI:33019"/>
        <dbReference type="ChEBI" id="CHEBI:61560"/>
        <dbReference type="ChEBI" id="CHEBI:173112"/>
        <dbReference type="EC" id="2.7.7.7"/>
    </reaction>
</comment>
<dbReference type="AlphaFoldDB" id="A0A1H2FHK5"/>
<evidence type="ECO:0000256" key="6">
    <source>
        <dbReference type="SAM" id="MobiDB-lite"/>
    </source>
</evidence>
<dbReference type="Proteomes" id="UP000243924">
    <property type="component" value="Chromosome I"/>
</dbReference>
<dbReference type="GO" id="GO:0008408">
    <property type="term" value="F:3'-5' exonuclease activity"/>
    <property type="evidence" value="ECO:0007669"/>
    <property type="project" value="TreeGrafter"/>
</dbReference>
<name>A0A1H2FHK5_9GAMM</name>
<dbReference type="NCBIfam" id="TIGR00573">
    <property type="entry name" value="dnaq"/>
    <property type="match status" value="1"/>
</dbReference>
<protein>
    <recommendedName>
        <fullName evidence="1">DNA-directed DNA polymerase</fullName>
        <ecNumber evidence="1">2.7.7.7</ecNumber>
    </recommendedName>
</protein>
<dbReference type="GO" id="GO:0003677">
    <property type="term" value="F:DNA binding"/>
    <property type="evidence" value="ECO:0007669"/>
    <property type="project" value="InterPro"/>
</dbReference>
<evidence type="ECO:0000313" key="9">
    <source>
        <dbReference type="Proteomes" id="UP000243924"/>
    </source>
</evidence>
<dbReference type="CDD" id="cd06127">
    <property type="entry name" value="DEDDh"/>
    <property type="match status" value="1"/>
</dbReference>
<sequence length="238" mass="26877">MNMSNWLTRRRPVLNSHQRERREQLVAPPQTDQQPLHASRLIVLDLETSGLNLYRDQVLSIGAVAIEQGAIDMGQQFECTLFRPGHKVTEAVLLHGIAPSDIALGCAAADGLLDFLEFARGCVLFAFHAPFDQRMLGRSLKQDLGYRLQHRFIDVADMAPMLFPQADVGRGGLDDWLTYFGLLNSARHNAAADAQATAELLLILLSKARQQEIYRLEDLLQRLNRWRSLRQTRLSAHL</sequence>
<dbReference type="GO" id="GO:0003887">
    <property type="term" value="F:DNA-directed DNA polymerase activity"/>
    <property type="evidence" value="ECO:0007669"/>
    <property type="project" value="UniProtKB-EC"/>
</dbReference>
<keyword evidence="4" id="KW-0269">Exonuclease</keyword>
<gene>
    <name evidence="8" type="ORF">SAMN05216210_1564</name>
</gene>
<dbReference type="GO" id="GO:0006260">
    <property type="term" value="P:DNA replication"/>
    <property type="evidence" value="ECO:0007669"/>
    <property type="project" value="InterPro"/>
</dbReference>
<dbReference type="EC" id="2.7.7.7" evidence="1"/>
<dbReference type="STRING" id="1434072.SAMN05216210_1564"/>
<evidence type="ECO:0000256" key="1">
    <source>
        <dbReference type="ARBA" id="ARBA00012417"/>
    </source>
</evidence>
<evidence type="ECO:0000256" key="3">
    <source>
        <dbReference type="ARBA" id="ARBA00022801"/>
    </source>
</evidence>
<dbReference type="InterPro" id="IPR013520">
    <property type="entry name" value="Ribonucl_H"/>
</dbReference>
<reference evidence="9" key="1">
    <citation type="submission" date="2016-10" db="EMBL/GenBank/DDBJ databases">
        <authorList>
            <person name="Varghese N."/>
            <person name="Submissions S."/>
        </authorList>
    </citation>
    <scope>NUCLEOTIDE SEQUENCE [LARGE SCALE GENOMIC DNA]</scope>
    <source>
        <strain evidence="9">CECT 8338</strain>
    </source>
</reference>
<proteinExistence type="predicted"/>
<dbReference type="InterPro" id="IPR012337">
    <property type="entry name" value="RNaseH-like_sf"/>
</dbReference>
<dbReference type="SMART" id="SM00479">
    <property type="entry name" value="EXOIII"/>
    <property type="match status" value="1"/>
</dbReference>
<dbReference type="SUPFAM" id="SSF53098">
    <property type="entry name" value="Ribonuclease H-like"/>
    <property type="match status" value="1"/>
</dbReference>
<dbReference type="InterPro" id="IPR036397">
    <property type="entry name" value="RNaseH_sf"/>
</dbReference>
<keyword evidence="2" id="KW-0540">Nuclease</keyword>
<accession>A0A1H2FHK5</accession>
<keyword evidence="9" id="KW-1185">Reference proteome</keyword>
<feature type="domain" description="Exonuclease" evidence="7">
    <location>
        <begin position="40"/>
        <end position="210"/>
    </location>
</feature>
<dbReference type="PANTHER" id="PTHR30231:SF4">
    <property type="entry name" value="PROTEIN NEN2"/>
    <property type="match status" value="1"/>
</dbReference>
<keyword evidence="3" id="KW-0378">Hydrolase</keyword>
<evidence type="ECO:0000259" key="7">
    <source>
        <dbReference type="SMART" id="SM00479"/>
    </source>
</evidence>
<evidence type="ECO:0000256" key="2">
    <source>
        <dbReference type="ARBA" id="ARBA00022722"/>
    </source>
</evidence>
<dbReference type="EMBL" id="LT629787">
    <property type="protein sequence ID" value="SDU06769.1"/>
    <property type="molecule type" value="Genomic_DNA"/>
</dbReference>
<evidence type="ECO:0000256" key="5">
    <source>
        <dbReference type="ARBA" id="ARBA00049244"/>
    </source>
</evidence>
<dbReference type="InterPro" id="IPR006054">
    <property type="entry name" value="DnaQ"/>
</dbReference>
<feature type="region of interest" description="Disordered" evidence="6">
    <location>
        <begin position="1"/>
        <end position="33"/>
    </location>
</feature>
<evidence type="ECO:0000256" key="4">
    <source>
        <dbReference type="ARBA" id="ARBA00022839"/>
    </source>
</evidence>
<evidence type="ECO:0000313" key="8">
    <source>
        <dbReference type="EMBL" id="SDU06769.1"/>
    </source>
</evidence>
<dbReference type="PANTHER" id="PTHR30231">
    <property type="entry name" value="DNA POLYMERASE III SUBUNIT EPSILON"/>
    <property type="match status" value="1"/>
</dbReference>